<evidence type="ECO:0000256" key="1">
    <source>
        <dbReference type="ARBA" id="ARBA00022670"/>
    </source>
</evidence>
<dbReference type="Gene3D" id="3.40.140.10">
    <property type="entry name" value="Cytidine Deaminase, domain 2"/>
    <property type="match status" value="1"/>
</dbReference>
<evidence type="ECO:0000259" key="6">
    <source>
        <dbReference type="PROSITE" id="PS50249"/>
    </source>
</evidence>
<keyword evidence="8" id="KW-1185">Reference proteome</keyword>
<dbReference type="InterPro" id="IPR037518">
    <property type="entry name" value="MPN"/>
</dbReference>
<keyword evidence="2" id="KW-0479">Metal-binding</keyword>
<dbReference type="InterPro" id="IPR001405">
    <property type="entry name" value="UPF0758"/>
</dbReference>
<evidence type="ECO:0000256" key="3">
    <source>
        <dbReference type="ARBA" id="ARBA00022801"/>
    </source>
</evidence>
<keyword evidence="4" id="KW-0862">Zinc</keyword>
<dbReference type="PANTHER" id="PTHR30471">
    <property type="entry name" value="DNA REPAIR PROTEIN RADC"/>
    <property type="match status" value="1"/>
</dbReference>
<evidence type="ECO:0000256" key="5">
    <source>
        <dbReference type="ARBA" id="ARBA00023049"/>
    </source>
</evidence>
<dbReference type="STRING" id="758820.SAMN00777080_3482"/>
<dbReference type="RefSeq" id="WP_084121629.1">
    <property type="nucleotide sequence ID" value="NZ_LT838813.1"/>
</dbReference>
<dbReference type="OrthoDB" id="9804482at2"/>
<evidence type="ECO:0000256" key="2">
    <source>
        <dbReference type="ARBA" id="ARBA00022723"/>
    </source>
</evidence>
<gene>
    <name evidence="7" type="ORF">SAMN00777080_3482</name>
</gene>
<dbReference type="PROSITE" id="PS01302">
    <property type="entry name" value="UPF0758"/>
    <property type="match status" value="1"/>
</dbReference>
<dbReference type="Proteomes" id="UP000192333">
    <property type="component" value="Chromosome I"/>
</dbReference>
<evidence type="ECO:0000256" key="4">
    <source>
        <dbReference type="ARBA" id="ARBA00022833"/>
    </source>
</evidence>
<evidence type="ECO:0000313" key="7">
    <source>
        <dbReference type="EMBL" id="SMD44846.1"/>
    </source>
</evidence>
<dbReference type="GO" id="GO:0008237">
    <property type="term" value="F:metallopeptidase activity"/>
    <property type="evidence" value="ECO:0007669"/>
    <property type="project" value="UniProtKB-KW"/>
</dbReference>
<keyword evidence="1" id="KW-0645">Protease</keyword>
<dbReference type="CDD" id="cd08071">
    <property type="entry name" value="MPN_DUF2466"/>
    <property type="match status" value="1"/>
</dbReference>
<dbReference type="GO" id="GO:0006508">
    <property type="term" value="P:proteolysis"/>
    <property type="evidence" value="ECO:0007669"/>
    <property type="project" value="UniProtKB-KW"/>
</dbReference>
<proteinExistence type="predicted"/>
<accession>A0A1W2H8C5</accession>
<protein>
    <submittedName>
        <fullName evidence="7">DNA repair protein RadC</fullName>
    </submittedName>
</protein>
<dbReference type="EMBL" id="LT838813">
    <property type="protein sequence ID" value="SMD44846.1"/>
    <property type="molecule type" value="Genomic_DNA"/>
</dbReference>
<keyword evidence="3" id="KW-0378">Hydrolase</keyword>
<dbReference type="GO" id="GO:0046872">
    <property type="term" value="F:metal ion binding"/>
    <property type="evidence" value="ECO:0007669"/>
    <property type="project" value="UniProtKB-KW"/>
</dbReference>
<dbReference type="PROSITE" id="PS50249">
    <property type="entry name" value="MPN"/>
    <property type="match status" value="1"/>
</dbReference>
<dbReference type="InterPro" id="IPR025657">
    <property type="entry name" value="RadC_JAB"/>
</dbReference>
<evidence type="ECO:0000313" key="8">
    <source>
        <dbReference type="Proteomes" id="UP000192333"/>
    </source>
</evidence>
<reference evidence="8" key="1">
    <citation type="submission" date="2017-04" db="EMBL/GenBank/DDBJ databases">
        <authorList>
            <person name="Varghese N."/>
            <person name="Submissions S."/>
        </authorList>
    </citation>
    <scope>NUCLEOTIDE SEQUENCE [LARGE SCALE GENOMIC DNA]</scope>
    <source>
        <strain evidence="8">DSM 16537</strain>
    </source>
</reference>
<dbReference type="AlphaFoldDB" id="A0A1W2H8C5"/>
<dbReference type="InterPro" id="IPR020891">
    <property type="entry name" value="UPF0758_CS"/>
</dbReference>
<name>A0A1W2H8C5_9BACT</name>
<feature type="domain" description="MPN" evidence="6">
    <location>
        <begin position="30"/>
        <end position="155"/>
    </location>
</feature>
<dbReference type="Pfam" id="PF04002">
    <property type="entry name" value="RadC"/>
    <property type="match status" value="1"/>
</dbReference>
<keyword evidence="5" id="KW-0482">Metalloprotease</keyword>
<dbReference type="PANTHER" id="PTHR30471:SF3">
    <property type="entry name" value="UPF0758 PROTEIN YEES-RELATED"/>
    <property type="match status" value="1"/>
</dbReference>
<sequence>METSNISLSSQVAEIQLSYHPKVKLSACPKIACSRQAYSILLEGWDKDKIEFVEQFKVMVLNRANKVIGVLLLGTGSVAGVTIDVKLIMFTAIKCNASGIVISHNHPSGNLMPSKQDKLLTQKVKEAGEILDLPLLDHIIVTQEGFFSFADEGLL</sequence>
<organism evidence="7 8">
    <name type="scientific">Aquiflexum balticum DSM 16537</name>
    <dbReference type="NCBI Taxonomy" id="758820"/>
    <lineage>
        <taxon>Bacteria</taxon>
        <taxon>Pseudomonadati</taxon>
        <taxon>Bacteroidota</taxon>
        <taxon>Cytophagia</taxon>
        <taxon>Cytophagales</taxon>
        <taxon>Cyclobacteriaceae</taxon>
        <taxon>Aquiflexum</taxon>
    </lineage>
</organism>